<dbReference type="GO" id="GO:0000166">
    <property type="term" value="F:nucleotide binding"/>
    <property type="evidence" value="ECO:0007669"/>
    <property type="project" value="InterPro"/>
</dbReference>
<evidence type="ECO:0000313" key="4">
    <source>
        <dbReference type="Proteomes" id="UP000001357"/>
    </source>
</evidence>
<gene>
    <name evidence="3" type="ORF">MONBRDRAFT_28084</name>
</gene>
<dbReference type="SUPFAM" id="SSF81660">
    <property type="entry name" value="Metal cation-transporting ATPase, ATP-binding domain N"/>
    <property type="match status" value="1"/>
</dbReference>
<sequence length="220" mass="24191">MKGAPEIMLSKCSTYLFRGQTRQIDEDFKDAFMSAYNRFGASGRRVLGFAYKHFQASDDVKFNEEANNFPTSDLHFVGLSAIMDPPKEGVRDAIEACHTASVKVFMVTGDHPLTAEAIAIQGGSCLVSILVDTRIVGILPKRAAKRESDSSEGVSPAQDSINPNRLRVIKGPDVSKLTAEDWRLILSRDMGTVFARTTPQDKLYIVRKCKEFGQVVAVTG</sequence>
<dbReference type="KEGG" id="mbr:MONBRDRAFT_28084"/>
<keyword evidence="2" id="KW-0472">Membrane</keyword>
<dbReference type="InterPro" id="IPR036412">
    <property type="entry name" value="HAD-like_sf"/>
</dbReference>
<keyword evidence="2" id="KW-1003">Cell membrane</keyword>
<dbReference type="InterPro" id="IPR023299">
    <property type="entry name" value="ATPase_P-typ_cyto_dom_N"/>
</dbReference>
<protein>
    <submittedName>
        <fullName evidence="3">Uncharacterized protein</fullName>
    </submittedName>
</protein>
<comment type="subcellular location">
    <subcellularLocation>
        <location evidence="1">Cell membrane</location>
        <topology evidence="1">Multi-pass membrane protein</topology>
    </subcellularLocation>
</comment>
<dbReference type="Pfam" id="PF13246">
    <property type="entry name" value="Cation_ATPase"/>
    <property type="match status" value="1"/>
</dbReference>
<dbReference type="RefSeq" id="XP_001748567.1">
    <property type="nucleotide sequence ID" value="XM_001748515.1"/>
</dbReference>
<dbReference type="Gene3D" id="3.40.50.1000">
    <property type="entry name" value="HAD superfamily/HAD-like"/>
    <property type="match status" value="1"/>
</dbReference>
<dbReference type="EMBL" id="CH991564">
    <property type="protein sequence ID" value="EDQ86731.1"/>
    <property type="molecule type" value="Genomic_DNA"/>
</dbReference>
<dbReference type="STRING" id="81824.A9V755"/>
<reference evidence="3 4" key="1">
    <citation type="journal article" date="2008" name="Nature">
        <title>The genome of the choanoflagellate Monosiga brevicollis and the origin of metazoans.</title>
        <authorList>
            <consortium name="JGI Sequencing"/>
            <person name="King N."/>
            <person name="Westbrook M.J."/>
            <person name="Young S.L."/>
            <person name="Kuo A."/>
            <person name="Abedin M."/>
            <person name="Chapman J."/>
            <person name="Fairclough S."/>
            <person name="Hellsten U."/>
            <person name="Isogai Y."/>
            <person name="Letunic I."/>
            <person name="Marr M."/>
            <person name="Pincus D."/>
            <person name="Putnam N."/>
            <person name="Rokas A."/>
            <person name="Wright K.J."/>
            <person name="Zuzow R."/>
            <person name="Dirks W."/>
            <person name="Good M."/>
            <person name="Goodstein D."/>
            <person name="Lemons D."/>
            <person name="Li W."/>
            <person name="Lyons J.B."/>
            <person name="Morris A."/>
            <person name="Nichols S."/>
            <person name="Richter D.J."/>
            <person name="Salamov A."/>
            <person name="Bork P."/>
            <person name="Lim W.A."/>
            <person name="Manning G."/>
            <person name="Miller W.T."/>
            <person name="McGinnis W."/>
            <person name="Shapiro H."/>
            <person name="Tjian R."/>
            <person name="Grigoriev I.V."/>
            <person name="Rokhsar D."/>
        </authorList>
    </citation>
    <scope>NUCLEOTIDE SEQUENCE [LARGE SCALE GENOMIC DNA]</scope>
    <source>
        <strain evidence="4">MX1 / ATCC 50154</strain>
    </source>
</reference>
<keyword evidence="4" id="KW-1185">Reference proteome</keyword>
<dbReference type="eggNOG" id="KOG0203">
    <property type="taxonomic scope" value="Eukaryota"/>
</dbReference>
<evidence type="ECO:0000256" key="2">
    <source>
        <dbReference type="ARBA" id="ARBA00022475"/>
    </source>
</evidence>
<dbReference type="Proteomes" id="UP000001357">
    <property type="component" value="Unassembled WGS sequence"/>
</dbReference>
<name>A9V755_MONBE</name>
<dbReference type="PANTHER" id="PTHR43294">
    <property type="entry name" value="SODIUM/POTASSIUM-TRANSPORTING ATPASE SUBUNIT ALPHA"/>
    <property type="match status" value="1"/>
</dbReference>
<dbReference type="InterPro" id="IPR050510">
    <property type="entry name" value="Cation_transp_ATPase_P-type"/>
</dbReference>
<evidence type="ECO:0000256" key="1">
    <source>
        <dbReference type="ARBA" id="ARBA00004651"/>
    </source>
</evidence>
<evidence type="ECO:0000313" key="3">
    <source>
        <dbReference type="EMBL" id="EDQ86731.1"/>
    </source>
</evidence>
<organism evidence="3 4">
    <name type="scientific">Monosiga brevicollis</name>
    <name type="common">Choanoflagellate</name>
    <dbReference type="NCBI Taxonomy" id="81824"/>
    <lineage>
        <taxon>Eukaryota</taxon>
        <taxon>Choanoflagellata</taxon>
        <taxon>Craspedida</taxon>
        <taxon>Salpingoecidae</taxon>
        <taxon>Monosiga</taxon>
    </lineage>
</organism>
<proteinExistence type="predicted"/>
<dbReference type="SUPFAM" id="SSF56784">
    <property type="entry name" value="HAD-like"/>
    <property type="match status" value="1"/>
</dbReference>
<dbReference type="Gene3D" id="3.40.1110.10">
    <property type="entry name" value="Calcium-transporting ATPase, cytoplasmic domain N"/>
    <property type="match status" value="1"/>
</dbReference>
<dbReference type="AlphaFoldDB" id="A9V755"/>
<dbReference type="GO" id="GO:0005886">
    <property type="term" value="C:plasma membrane"/>
    <property type="evidence" value="ECO:0007669"/>
    <property type="project" value="UniProtKB-SubCell"/>
</dbReference>
<accession>A9V755</accession>
<dbReference type="InterPro" id="IPR023214">
    <property type="entry name" value="HAD_sf"/>
</dbReference>
<dbReference type="GeneID" id="5893754"/>
<dbReference type="PANTHER" id="PTHR43294:SF21">
    <property type="entry name" value="CATION TRANSPORTING ATPASE"/>
    <property type="match status" value="1"/>
</dbReference>
<dbReference type="InParanoid" id="A9V755"/>